<feature type="signal peptide" evidence="1">
    <location>
        <begin position="1"/>
        <end position="33"/>
    </location>
</feature>
<dbReference type="AlphaFoldDB" id="A0A077MAG6"/>
<dbReference type="SUPFAM" id="SSF54001">
    <property type="entry name" value="Cysteine proteinases"/>
    <property type="match status" value="1"/>
</dbReference>
<comment type="caution">
    <text evidence="2">The sequence shown here is derived from an EMBL/GenBank/DDBJ whole genome shotgun (WGS) entry which is preliminary data.</text>
</comment>
<proteinExistence type="predicted"/>
<feature type="chain" id="PRO_5001721268" evidence="1">
    <location>
        <begin position="34"/>
        <end position="165"/>
    </location>
</feature>
<keyword evidence="3" id="KW-1185">Reference proteome</keyword>
<dbReference type="OrthoDB" id="5620138at2"/>
<dbReference type="InterPro" id="IPR038765">
    <property type="entry name" value="Papain-like_cys_pep_sf"/>
</dbReference>
<sequence length="165" mass="18250">MSIDSCRRMPRRTLPLLALASAASLTFAAPASAAPALTGATAVARAKVWVDRGISYSQSTTYQGYRMDCSGYVSMAWGLTKPGYTTYTMPQIGTYISKSSLRQGDAMLNSSSHVLLFDKWADSAHSYYWAYEESSSRGGAVYRKIPYPYWSGYGTYKPFRYKGMS</sequence>
<dbReference type="EMBL" id="CAJC01000027">
    <property type="protein sequence ID" value="CCI51777.1"/>
    <property type="molecule type" value="Genomic_DNA"/>
</dbReference>
<evidence type="ECO:0000256" key="1">
    <source>
        <dbReference type="SAM" id="SignalP"/>
    </source>
</evidence>
<dbReference type="Proteomes" id="UP000035720">
    <property type="component" value="Unassembled WGS sequence"/>
</dbReference>
<evidence type="ECO:0000313" key="2">
    <source>
        <dbReference type="EMBL" id="CCI51777.1"/>
    </source>
</evidence>
<name>A0A077MAG6_9MICO</name>
<reference evidence="2 3" key="1">
    <citation type="journal article" date="2013" name="ISME J.">
        <title>A metabolic model for members of the genus Tetrasphaera involved in enhanced biological phosphorus removal.</title>
        <authorList>
            <person name="Kristiansen R."/>
            <person name="Nguyen H.T.T."/>
            <person name="Saunders A.M."/>
            <person name="Nielsen J.L."/>
            <person name="Wimmer R."/>
            <person name="Le V.Q."/>
            <person name="McIlroy S.J."/>
            <person name="Petrovski S."/>
            <person name="Seviour R.J."/>
            <person name="Calteau A."/>
            <person name="Nielsen K.L."/>
            <person name="Nielsen P.H."/>
        </authorList>
    </citation>
    <scope>NUCLEOTIDE SEQUENCE [LARGE SCALE GENOMIC DNA]</scope>
    <source>
        <strain evidence="2 3">Ben 74</strain>
    </source>
</reference>
<accession>A0A077MAG6</accession>
<organism evidence="2 3">
    <name type="scientific">Nostocoides jenkinsii Ben 74</name>
    <dbReference type="NCBI Taxonomy" id="1193518"/>
    <lineage>
        <taxon>Bacteria</taxon>
        <taxon>Bacillati</taxon>
        <taxon>Actinomycetota</taxon>
        <taxon>Actinomycetes</taxon>
        <taxon>Micrococcales</taxon>
        <taxon>Intrasporangiaceae</taxon>
        <taxon>Nostocoides</taxon>
    </lineage>
</organism>
<evidence type="ECO:0000313" key="3">
    <source>
        <dbReference type="Proteomes" id="UP000035720"/>
    </source>
</evidence>
<protein>
    <submittedName>
        <fullName evidence="2">Putative secreted protein</fullName>
    </submittedName>
</protein>
<gene>
    <name evidence="2" type="ORF">BN13_1220004</name>
</gene>
<keyword evidence="1" id="KW-0732">Signal</keyword>
<dbReference type="STRING" id="1193518.BN13_1220004"/>
<dbReference type="RefSeq" id="WP_157038630.1">
    <property type="nucleotide sequence ID" value="NZ_HF571038.1"/>
</dbReference>
<dbReference type="Gene3D" id="3.90.1720.10">
    <property type="entry name" value="endopeptidase domain like (from Nostoc punctiforme)"/>
    <property type="match status" value="1"/>
</dbReference>